<keyword evidence="10 17" id="KW-0378">Hydrolase</keyword>
<gene>
    <name evidence="17 21" type="primary">polA</name>
    <name evidence="21" type="ORF">MECH1_V1_0334</name>
</gene>
<feature type="domain" description="DNA-directed DNA polymerase family A palm" evidence="20">
    <location>
        <begin position="655"/>
        <end position="861"/>
    </location>
</feature>
<dbReference type="Gene3D" id="1.10.150.20">
    <property type="entry name" value="5' to 3' exonuclease, C-terminal subdomain"/>
    <property type="match status" value="2"/>
</dbReference>
<evidence type="ECO:0000313" key="22">
    <source>
        <dbReference type="Proteomes" id="UP001497493"/>
    </source>
</evidence>
<evidence type="ECO:0000256" key="7">
    <source>
        <dbReference type="ARBA" id="ARBA00022705"/>
    </source>
</evidence>
<dbReference type="SMART" id="SM00474">
    <property type="entry name" value="35EXOc"/>
    <property type="match status" value="1"/>
</dbReference>
<feature type="domain" description="5'-3' exonuclease" evidence="19">
    <location>
        <begin position="6"/>
        <end position="261"/>
    </location>
</feature>
<evidence type="ECO:0000259" key="20">
    <source>
        <dbReference type="SMART" id="SM00482"/>
    </source>
</evidence>
<dbReference type="Gene3D" id="3.30.70.370">
    <property type="match status" value="1"/>
</dbReference>
<dbReference type="InterPro" id="IPR036279">
    <property type="entry name" value="5-3_exonuclease_C_sf"/>
</dbReference>
<evidence type="ECO:0000256" key="15">
    <source>
        <dbReference type="ARBA" id="ARBA00049244"/>
    </source>
</evidence>
<dbReference type="InterPro" id="IPR020045">
    <property type="entry name" value="DNA_polI_H3TH"/>
</dbReference>
<evidence type="ECO:0000256" key="10">
    <source>
        <dbReference type="ARBA" id="ARBA00022801"/>
    </source>
</evidence>
<evidence type="ECO:0000256" key="5">
    <source>
        <dbReference type="ARBA" id="ARBA00022679"/>
    </source>
</evidence>
<dbReference type="CDD" id="cd09859">
    <property type="entry name" value="PIN_53EXO"/>
    <property type="match status" value="1"/>
</dbReference>
<keyword evidence="22" id="KW-1185">Reference proteome</keyword>
<proteinExistence type="inferred from homology"/>
<dbReference type="Gene3D" id="3.30.420.10">
    <property type="entry name" value="Ribonuclease H-like superfamily/Ribonuclease H"/>
    <property type="match status" value="1"/>
</dbReference>
<dbReference type="InterPro" id="IPR001098">
    <property type="entry name" value="DNA-dir_DNA_pol_A_palm_dom"/>
</dbReference>
<dbReference type="NCBIfam" id="TIGR00593">
    <property type="entry name" value="pola"/>
    <property type="match status" value="1"/>
</dbReference>
<evidence type="ECO:0000256" key="9">
    <source>
        <dbReference type="ARBA" id="ARBA00022763"/>
    </source>
</evidence>
<keyword evidence="6 17" id="KW-0548">Nucleotidyltransferase</keyword>
<dbReference type="SMART" id="SM00279">
    <property type="entry name" value="HhH2"/>
    <property type="match status" value="1"/>
</dbReference>
<dbReference type="InterPro" id="IPR002421">
    <property type="entry name" value="5-3_exonuclease"/>
</dbReference>
<comment type="subunit">
    <text evidence="2">Single-chain monomer with multiple functions.</text>
</comment>
<feature type="domain" description="3'-5' exonuclease" evidence="18">
    <location>
        <begin position="299"/>
        <end position="486"/>
    </location>
</feature>
<dbReference type="Gene3D" id="1.20.1060.10">
    <property type="entry name" value="Taq DNA Polymerase, Chain T, domain 4"/>
    <property type="match status" value="1"/>
</dbReference>
<dbReference type="InterPro" id="IPR019760">
    <property type="entry name" value="DNA-dir_DNA_pol_A_CS"/>
</dbReference>
<dbReference type="InterPro" id="IPR012337">
    <property type="entry name" value="RNaseH-like_sf"/>
</dbReference>
<comment type="catalytic activity">
    <reaction evidence="15 17">
        <text>DNA(n) + a 2'-deoxyribonucleoside 5'-triphosphate = DNA(n+1) + diphosphate</text>
        <dbReference type="Rhea" id="RHEA:22508"/>
        <dbReference type="Rhea" id="RHEA-COMP:17339"/>
        <dbReference type="Rhea" id="RHEA-COMP:17340"/>
        <dbReference type="ChEBI" id="CHEBI:33019"/>
        <dbReference type="ChEBI" id="CHEBI:61560"/>
        <dbReference type="ChEBI" id="CHEBI:173112"/>
        <dbReference type="EC" id="2.7.7.7"/>
    </reaction>
</comment>
<dbReference type="InterPro" id="IPR002562">
    <property type="entry name" value="3'-5'_exonuclease_dom"/>
</dbReference>
<sequence>MSDPAAKTLVLVDGSSFLYRAFHALPPLSNSRGQPTGAVLGVGNMLRKLIASYETRHVGVVFDAPGRTFRDDLFERYKAQRPPMPDGLRAQIEPLHALVRTLGLPLVIEAGVEADDVIGTLAVRAVRQGYWVVIATGDKDMAQLVNGGIILENTMYDTRLDRAGVIAKFGVPPELIVDWLALVGDTSDNIPGVPKVGPKTAAKWLQQYGSLDAIIAHAGDIPGKVGENLRAALDQLALARQLATIRCDLTLPLAPDDLVRHDPDPRALRELLEELEFNSWLKQMEGDAPPPKPAVTANYEPVLTQGALQRWLDKLEAAEIFAFDTETTSLDYTRAEVVGLSFAVQPGEAAYVPVAHDYPGAPAQLPRDYVLEKLRPLLEDPKRRKLGQNLKYDANVLANHGVELKGIHHDTMLESYVLDSTASSHDLDTLAARHLHYKTIHYEDVAGRGAKQIPFHQVGLSEATAYAAEDADVALRLHRHFWPQLEAEPALKKLYETVEIPLVPVLSRMERTGVLVDVARLAEHSRELERRLAEIEREAHEIAGYHFNLGSPKQIQTILYDRLNLPVVKKTPTGQPSTDESVLAELAESFPLPRLILDYRSVAKLKSTYTDKLGQQINPRTGRVHTSYHQAVAATGRLSSSDPNLQNIPVRTPEGRRIRQAFIAPPGYRILAADYSQIELRIMAHFSGDANLRAAFAENTDVHRHTAAEVFGVPLEAVTPDQRRSAKAINFGLIYGMSAFGLAKQLGVERNLAQRYIDTYFARYPGVKAFMDQSRETAKAKGYVETLYGRRLYIPEIGSRNSQRRQYAERTAINAPMQGTAADIIKRAMIAVDRWIQESGAPVRMIMQVHDELVFEVAESFLDTAAAEIRALMASAGELAVPLLVEVGVGGNWDEAH</sequence>
<evidence type="ECO:0000256" key="3">
    <source>
        <dbReference type="ARBA" id="ARBA00012417"/>
    </source>
</evidence>
<keyword evidence="9 17" id="KW-0227">DNA damage</keyword>
<dbReference type="PANTHER" id="PTHR10133">
    <property type="entry name" value="DNA POLYMERASE I"/>
    <property type="match status" value="1"/>
</dbReference>
<accession>A0ABM9NEU8</accession>
<evidence type="ECO:0000256" key="16">
    <source>
        <dbReference type="NCBIfam" id="TIGR00593"/>
    </source>
</evidence>
<evidence type="ECO:0000313" key="21">
    <source>
        <dbReference type="EMBL" id="CAL1239110.1"/>
    </source>
</evidence>
<dbReference type="SMART" id="SM00475">
    <property type="entry name" value="53EXOc"/>
    <property type="match status" value="1"/>
</dbReference>
<dbReference type="Pfam" id="PF00476">
    <property type="entry name" value="DNA_pol_A"/>
    <property type="match status" value="1"/>
</dbReference>
<evidence type="ECO:0000256" key="14">
    <source>
        <dbReference type="ARBA" id="ARBA00023204"/>
    </source>
</evidence>
<dbReference type="PROSITE" id="PS00447">
    <property type="entry name" value="DNA_POLYMERASE_A"/>
    <property type="match status" value="1"/>
</dbReference>
<keyword evidence="11 17" id="KW-0269">Exonuclease</keyword>
<evidence type="ECO:0000256" key="12">
    <source>
        <dbReference type="ARBA" id="ARBA00022932"/>
    </source>
</evidence>
<dbReference type="CDD" id="cd06139">
    <property type="entry name" value="DNA_polA_I_Ecoli_like_exo"/>
    <property type="match status" value="1"/>
</dbReference>
<dbReference type="NCBIfam" id="NF004397">
    <property type="entry name" value="PRK05755.1"/>
    <property type="match status" value="1"/>
</dbReference>
<dbReference type="InterPro" id="IPR002298">
    <property type="entry name" value="DNA_polymerase_A"/>
</dbReference>
<dbReference type="InterPro" id="IPR029060">
    <property type="entry name" value="PIN-like_dom_sf"/>
</dbReference>
<comment type="similarity">
    <text evidence="1 17">Belongs to the DNA polymerase type-A family.</text>
</comment>
<dbReference type="CDD" id="cd08637">
    <property type="entry name" value="DNA_pol_A_pol_I_C"/>
    <property type="match status" value="1"/>
</dbReference>
<keyword evidence="7 17" id="KW-0235">DNA replication</keyword>
<evidence type="ECO:0000256" key="4">
    <source>
        <dbReference type="ARBA" id="ARBA00020311"/>
    </source>
</evidence>
<evidence type="ECO:0000259" key="19">
    <source>
        <dbReference type="SMART" id="SM00475"/>
    </source>
</evidence>
<dbReference type="PANTHER" id="PTHR10133:SF27">
    <property type="entry name" value="DNA POLYMERASE NU"/>
    <property type="match status" value="1"/>
</dbReference>
<evidence type="ECO:0000259" key="18">
    <source>
        <dbReference type="SMART" id="SM00474"/>
    </source>
</evidence>
<dbReference type="Proteomes" id="UP001497493">
    <property type="component" value="Chromosome"/>
</dbReference>
<dbReference type="SUPFAM" id="SSF53098">
    <property type="entry name" value="Ribonuclease H-like"/>
    <property type="match status" value="1"/>
</dbReference>
<evidence type="ECO:0000256" key="1">
    <source>
        <dbReference type="ARBA" id="ARBA00007705"/>
    </source>
</evidence>
<dbReference type="GO" id="GO:0016787">
    <property type="term" value="F:hydrolase activity"/>
    <property type="evidence" value="ECO:0007669"/>
    <property type="project" value="UniProtKB-KW"/>
</dbReference>
<dbReference type="SUPFAM" id="SSF47807">
    <property type="entry name" value="5' to 3' exonuclease, C-terminal subdomain"/>
    <property type="match status" value="1"/>
</dbReference>
<dbReference type="PRINTS" id="PR00868">
    <property type="entry name" value="DNAPOLI"/>
</dbReference>
<dbReference type="SMART" id="SM00482">
    <property type="entry name" value="POLAc"/>
    <property type="match status" value="1"/>
</dbReference>
<keyword evidence="14 17" id="KW-0234">DNA repair</keyword>
<dbReference type="SUPFAM" id="SSF88723">
    <property type="entry name" value="PIN domain-like"/>
    <property type="match status" value="1"/>
</dbReference>
<name>A0ABM9NEU8_9GAMM</name>
<evidence type="ECO:0000256" key="11">
    <source>
        <dbReference type="ARBA" id="ARBA00022839"/>
    </source>
</evidence>
<evidence type="ECO:0000256" key="2">
    <source>
        <dbReference type="ARBA" id="ARBA00011541"/>
    </source>
</evidence>
<dbReference type="GO" id="GO:0003887">
    <property type="term" value="F:DNA-directed DNA polymerase activity"/>
    <property type="evidence" value="ECO:0007669"/>
    <property type="project" value="UniProtKB-EC"/>
</dbReference>
<keyword evidence="8" id="KW-0540">Nuclease</keyword>
<dbReference type="Pfam" id="PF02739">
    <property type="entry name" value="5_3_exonuc_N"/>
    <property type="match status" value="1"/>
</dbReference>
<dbReference type="Pfam" id="PF01612">
    <property type="entry name" value="DNA_pol_A_exo1"/>
    <property type="match status" value="1"/>
</dbReference>
<evidence type="ECO:0000256" key="8">
    <source>
        <dbReference type="ARBA" id="ARBA00022722"/>
    </source>
</evidence>
<keyword evidence="13 17" id="KW-0238">DNA-binding</keyword>
<dbReference type="InterPro" id="IPR020046">
    <property type="entry name" value="5-3_exonucl_a-hlix_arch_N"/>
</dbReference>
<dbReference type="RefSeq" id="WP_348758699.1">
    <property type="nucleotide sequence ID" value="NZ_OZ026884.1"/>
</dbReference>
<dbReference type="CDD" id="cd09898">
    <property type="entry name" value="H3TH_53EXO"/>
    <property type="match status" value="1"/>
</dbReference>
<evidence type="ECO:0000256" key="13">
    <source>
        <dbReference type="ARBA" id="ARBA00023125"/>
    </source>
</evidence>
<comment type="function">
    <text evidence="17">In addition to polymerase activity, this DNA polymerase exhibits 3'-5' and 5'-3' exonuclease activity.</text>
</comment>
<dbReference type="Gene3D" id="3.40.50.1010">
    <property type="entry name" value="5'-nuclease"/>
    <property type="match status" value="1"/>
</dbReference>
<keyword evidence="12 17" id="KW-0239">DNA-directed DNA polymerase</keyword>
<dbReference type="InterPro" id="IPR036397">
    <property type="entry name" value="RNaseH_sf"/>
</dbReference>
<keyword evidence="5 17" id="KW-0808">Transferase</keyword>
<protein>
    <recommendedName>
        <fullName evidence="4 16">DNA polymerase I</fullName>
        <ecNumber evidence="3 16">2.7.7.7</ecNumber>
    </recommendedName>
</protein>
<dbReference type="InterPro" id="IPR008918">
    <property type="entry name" value="HhH2"/>
</dbReference>
<dbReference type="Pfam" id="PF01367">
    <property type="entry name" value="5_3_exonuc"/>
    <property type="match status" value="1"/>
</dbReference>
<dbReference type="EC" id="2.7.7.7" evidence="3 16"/>
<dbReference type="InterPro" id="IPR043502">
    <property type="entry name" value="DNA/RNA_pol_sf"/>
</dbReference>
<dbReference type="EMBL" id="OZ026884">
    <property type="protein sequence ID" value="CAL1239110.1"/>
    <property type="molecule type" value="Genomic_DNA"/>
</dbReference>
<organism evidence="21 22">
    <name type="scientific">Candidatus Methylocalor cossyra</name>
    <dbReference type="NCBI Taxonomy" id="3108543"/>
    <lineage>
        <taxon>Bacteria</taxon>
        <taxon>Pseudomonadati</taxon>
        <taxon>Pseudomonadota</taxon>
        <taxon>Gammaproteobacteria</taxon>
        <taxon>Methylococcales</taxon>
        <taxon>Methylococcaceae</taxon>
        <taxon>Candidatus Methylocalor</taxon>
    </lineage>
</organism>
<evidence type="ECO:0000256" key="17">
    <source>
        <dbReference type="RuleBase" id="RU004460"/>
    </source>
</evidence>
<dbReference type="SUPFAM" id="SSF56672">
    <property type="entry name" value="DNA/RNA polymerases"/>
    <property type="match status" value="1"/>
</dbReference>
<reference evidence="21 22" key="1">
    <citation type="submission" date="2024-04" db="EMBL/GenBank/DDBJ databases">
        <authorList>
            <person name="Cremers G."/>
        </authorList>
    </citation>
    <scope>NUCLEOTIDE SEQUENCE [LARGE SCALE GENOMIC DNA]</scope>
    <source>
        <strain evidence="21">MeCH1-AG</strain>
    </source>
</reference>
<evidence type="ECO:0000256" key="6">
    <source>
        <dbReference type="ARBA" id="ARBA00022695"/>
    </source>
</evidence>
<dbReference type="InterPro" id="IPR018320">
    <property type="entry name" value="DNA_polymerase_1"/>
</dbReference>